<feature type="transmembrane region" description="Helical" evidence="5">
    <location>
        <begin position="181"/>
        <end position="202"/>
    </location>
</feature>
<dbReference type="PANTHER" id="PTHR43243">
    <property type="entry name" value="INNER MEMBRANE TRANSPORTER YGJI-RELATED"/>
    <property type="match status" value="1"/>
</dbReference>
<evidence type="ECO:0000256" key="3">
    <source>
        <dbReference type="ARBA" id="ARBA00022989"/>
    </source>
</evidence>
<sequence>MLLAGCVLYLFKAIIGEAGSAIPLNGGAYSLLLNTTTKPMAALAACLTLLSYVATAVVSATECMTYASNLVPELDVYWGTIILLALVCILCILGITECAFLAVGVFIVHIASMCFLIAVAATFMVQNPEIMAANLREPLKYDWPLSLIFGFCVALLGVTGYETSVNYIEEQQKGVFFKTLFNTWLIVFLMNPALSIVCMGVLDLNTIESHHRDVLAKVAYDAGGKYFGLWIAADACTVLLGSLITAFVGMTGVARRLALDRCLPQFLLAENRWRRTNHLIPFTFFVVCTLLFVLLNGSVRSLANVYSLAFLCVMSLYAIGTMILKYKRGSIRRAVKASWPTCFAALAFSAIAILGNVLLAPNHLIWFIIYFGIVSVVMLGMFERVRVLKWFLYALSQSPQSWQDRFAGVTQMAMDKIRSQKVAFFATSENLEILSKAVAYIQSNELTKWIKIVYLYEDLNDPVIKRLAENLRVIDRCYPKMVFDLVLVNQDMSPEVVAQISLRLGIPRNFMFISCPPENVVLDIAEYGGLRIITH</sequence>
<feature type="transmembrane region" description="Helical" evidence="5">
    <location>
        <begin position="305"/>
        <end position="326"/>
    </location>
</feature>
<dbReference type="Gene3D" id="1.20.1740.10">
    <property type="entry name" value="Amino acid/polyamine transporter I"/>
    <property type="match status" value="1"/>
</dbReference>
<dbReference type="InterPro" id="IPR002293">
    <property type="entry name" value="AA/rel_permease1"/>
</dbReference>
<dbReference type="eggNOG" id="ENOG502QT3M">
    <property type="taxonomic scope" value="Eukaryota"/>
</dbReference>
<evidence type="ECO:0000313" key="6">
    <source>
        <dbReference type="EMBL" id="EKX37193.1"/>
    </source>
</evidence>
<feature type="transmembrane region" description="Helical" evidence="5">
    <location>
        <begin position="40"/>
        <end position="64"/>
    </location>
</feature>
<proteinExistence type="predicted"/>
<evidence type="ECO:0000256" key="1">
    <source>
        <dbReference type="ARBA" id="ARBA00004141"/>
    </source>
</evidence>
<gene>
    <name evidence="6" type="ORF">GUITHDRAFT_89741</name>
</gene>
<organism evidence="6">
    <name type="scientific">Guillardia theta (strain CCMP2712)</name>
    <name type="common">Cryptophyte</name>
    <dbReference type="NCBI Taxonomy" id="905079"/>
    <lineage>
        <taxon>Eukaryota</taxon>
        <taxon>Cryptophyceae</taxon>
        <taxon>Pyrenomonadales</taxon>
        <taxon>Geminigeraceae</taxon>
        <taxon>Guillardia</taxon>
    </lineage>
</organism>
<dbReference type="GO" id="GO:0015171">
    <property type="term" value="F:amino acid transmembrane transporter activity"/>
    <property type="evidence" value="ECO:0007669"/>
    <property type="project" value="TreeGrafter"/>
</dbReference>
<reference evidence="6 8" key="1">
    <citation type="journal article" date="2012" name="Nature">
        <title>Algal genomes reveal evolutionary mosaicism and the fate of nucleomorphs.</title>
        <authorList>
            <consortium name="DOE Joint Genome Institute"/>
            <person name="Curtis B.A."/>
            <person name="Tanifuji G."/>
            <person name="Burki F."/>
            <person name="Gruber A."/>
            <person name="Irimia M."/>
            <person name="Maruyama S."/>
            <person name="Arias M.C."/>
            <person name="Ball S.G."/>
            <person name="Gile G.H."/>
            <person name="Hirakawa Y."/>
            <person name="Hopkins J.F."/>
            <person name="Kuo A."/>
            <person name="Rensing S.A."/>
            <person name="Schmutz J."/>
            <person name="Symeonidi A."/>
            <person name="Elias M."/>
            <person name="Eveleigh R.J."/>
            <person name="Herman E.K."/>
            <person name="Klute M.J."/>
            <person name="Nakayama T."/>
            <person name="Obornik M."/>
            <person name="Reyes-Prieto A."/>
            <person name="Armbrust E.V."/>
            <person name="Aves S.J."/>
            <person name="Beiko R.G."/>
            <person name="Coutinho P."/>
            <person name="Dacks J.B."/>
            <person name="Durnford D.G."/>
            <person name="Fast N.M."/>
            <person name="Green B.R."/>
            <person name="Grisdale C.J."/>
            <person name="Hempel F."/>
            <person name="Henrissat B."/>
            <person name="Hoppner M.P."/>
            <person name="Ishida K."/>
            <person name="Kim E."/>
            <person name="Koreny L."/>
            <person name="Kroth P.G."/>
            <person name="Liu Y."/>
            <person name="Malik S.B."/>
            <person name="Maier U.G."/>
            <person name="McRose D."/>
            <person name="Mock T."/>
            <person name="Neilson J.A."/>
            <person name="Onodera N.T."/>
            <person name="Poole A.M."/>
            <person name="Pritham E.J."/>
            <person name="Richards T.A."/>
            <person name="Rocap G."/>
            <person name="Roy S.W."/>
            <person name="Sarai C."/>
            <person name="Schaack S."/>
            <person name="Shirato S."/>
            <person name="Slamovits C.H."/>
            <person name="Spencer D.F."/>
            <person name="Suzuki S."/>
            <person name="Worden A.Z."/>
            <person name="Zauner S."/>
            <person name="Barry K."/>
            <person name="Bell C."/>
            <person name="Bharti A.K."/>
            <person name="Crow J.A."/>
            <person name="Grimwood J."/>
            <person name="Kramer R."/>
            <person name="Lindquist E."/>
            <person name="Lucas S."/>
            <person name="Salamov A."/>
            <person name="McFadden G.I."/>
            <person name="Lane C.E."/>
            <person name="Keeling P.J."/>
            <person name="Gray M.W."/>
            <person name="Grigoriev I.V."/>
            <person name="Archibald J.M."/>
        </authorList>
    </citation>
    <scope>NUCLEOTIDE SEQUENCE</scope>
    <source>
        <strain evidence="6 8">CCMP2712</strain>
    </source>
</reference>
<dbReference type="PANTHER" id="PTHR43243:SF11">
    <property type="entry name" value="AMINO ACID PERMEASE_ SLC12A DOMAIN-CONTAINING PROTEIN"/>
    <property type="match status" value="1"/>
</dbReference>
<feature type="transmembrane region" description="Helical" evidence="5">
    <location>
        <begin position="279"/>
        <end position="299"/>
    </location>
</feature>
<dbReference type="OMA" id="AGENMQL"/>
<reference evidence="8" key="2">
    <citation type="submission" date="2012-11" db="EMBL/GenBank/DDBJ databases">
        <authorList>
            <person name="Kuo A."/>
            <person name="Curtis B.A."/>
            <person name="Tanifuji G."/>
            <person name="Burki F."/>
            <person name="Gruber A."/>
            <person name="Irimia M."/>
            <person name="Maruyama S."/>
            <person name="Arias M.C."/>
            <person name="Ball S.G."/>
            <person name="Gile G.H."/>
            <person name="Hirakawa Y."/>
            <person name="Hopkins J.F."/>
            <person name="Rensing S.A."/>
            <person name="Schmutz J."/>
            <person name="Symeonidi A."/>
            <person name="Elias M."/>
            <person name="Eveleigh R.J."/>
            <person name="Herman E.K."/>
            <person name="Klute M.J."/>
            <person name="Nakayama T."/>
            <person name="Obornik M."/>
            <person name="Reyes-Prieto A."/>
            <person name="Armbrust E.V."/>
            <person name="Aves S.J."/>
            <person name="Beiko R.G."/>
            <person name="Coutinho P."/>
            <person name="Dacks J.B."/>
            <person name="Durnford D.G."/>
            <person name="Fast N.M."/>
            <person name="Green B.R."/>
            <person name="Grisdale C."/>
            <person name="Hempe F."/>
            <person name="Henrissat B."/>
            <person name="Hoppner M.P."/>
            <person name="Ishida K.-I."/>
            <person name="Kim E."/>
            <person name="Koreny L."/>
            <person name="Kroth P.G."/>
            <person name="Liu Y."/>
            <person name="Malik S.-B."/>
            <person name="Maier U.G."/>
            <person name="McRose D."/>
            <person name="Mock T."/>
            <person name="Neilson J.A."/>
            <person name="Onodera N.T."/>
            <person name="Poole A.M."/>
            <person name="Pritham E.J."/>
            <person name="Richards T.A."/>
            <person name="Rocap G."/>
            <person name="Roy S.W."/>
            <person name="Sarai C."/>
            <person name="Schaack S."/>
            <person name="Shirato S."/>
            <person name="Slamovits C.H."/>
            <person name="Spencer D.F."/>
            <person name="Suzuki S."/>
            <person name="Worden A.Z."/>
            <person name="Zauner S."/>
            <person name="Barry K."/>
            <person name="Bell C."/>
            <person name="Bharti A.K."/>
            <person name="Crow J.A."/>
            <person name="Grimwood J."/>
            <person name="Kramer R."/>
            <person name="Lindquist E."/>
            <person name="Lucas S."/>
            <person name="Salamov A."/>
            <person name="McFadden G.I."/>
            <person name="Lane C.E."/>
            <person name="Keeling P.J."/>
            <person name="Gray M.W."/>
            <person name="Grigoriev I.V."/>
            <person name="Archibald J.M."/>
        </authorList>
    </citation>
    <scope>NUCLEOTIDE SEQUENCE</scope>
    <source>
        <strain evidence="8">CCMP2712</strain>
    </source>
</reference>
<keyword evidence="3 5" id="KW-1133">Transmembrane helix</keyword>
<evidence type="ECO:0000256" key="5">
    <source>
        <dbReference type="SAM" id="Phobius"/>
    </source>
</evidence>
<name>L1ILQ1_GUITC</name>
<dbReference type="GeneID" id="17293934"/>
<protein>
    <recommendedName>
        <fullName evidence="9">Amino acid permease/ SLC12A domain-containing protein</fullName>
    </recommendedName>
</protein>
<dbReference type="PaxDb" id="55529-EKX37193"/>
<dbReference type="Proteomes" id="UP000011087">
    <property type="component" value="Unassembled WGS sequence"/>
</dbReference>
<evidence type="ECO:0000313" key="7">
    <source>
        <dbReference type="EnsemblProtists" id="EKX37193"/>
    </source>
</evidence>
<reference evidence="7" key="3">
    <citation type="submission" date="2015-06" db="UniProtKB">
        <authorList>
            <consortium name="EnsemblProtists"/>
        </authorList>
    </citation>
    <scope>IDENTIFICATION</scope>
</reference>
<feature type="transmembrane region" description="Helical" evidence="5">
    <location>
        <begin position="338"/>
        <end position="358"/>
    </location>
</feature>
<dbReference type="EnsemblProtists" id="EKX37193">
    <property type="protein sequence ID" value="EKX37193"/>
    <property type="gene ID" value="GUITHDRAFT_89741"/>
</dbReference>
<evidence type="ECO:0000256" key="2">
    <source>
        <dbReference type="ARBA" id="ARBA00022692"/>
    </source>
</evidence>
<dbReference type="RefSeq" id="XP_005824173.1">
    <property type="nucleotide sequence ID" value="XM_005824116.1"/>
</dbReference>
<feature type="transmembrane region" description="Helical" evidence="5">
    <location>
        <begin position="143"/>
        <end position="161"/>
    </location>
</feature>
<dbReference type="OrthoDB" id="1718410at2759"/>
<keyword evidence="8" id="KW-1185">Reference proteome</keyword>
<feature type="transmembrane region" description="Helical" evidence="5">
    <location>
        <begin position="364"/>
        <end position="382"/>
    </location>
</feature>
<comment type="subcellular location">
    <subcellularLocation>
        <location evidence="1">Membrane</location>
        <topology evidence="1">Multi-pass membrane protein</topology>
    </subcellularLocation>
</comment>
<dbReference type="HOGENOM" id="CLU_012451_1_0_1"/>
<feature type="transmembrane region" description="Helical" evidence="5">
    <location>
        <begin position="101"/>
        <end position="123"/>
    </location>
</feature>
<accession>L1ILQ1</accession>
<feature type="transmembrane region" description="Helical" evidence="5">
    <location>
        <begin position="76"/>
        <end position="95"/>
    </location>
</feature>
<dbReference type="KEGG" id="gtt:GUITHDRAFT_89741"/>
<evidence type="ECO:0000256" key="4">
    <source>
        <dbReference type="ARBA" id="ARBA00023136"/>
    </source>
</evidence>
<evidence type="ECO:0000313" key="8">
    <source>
        <dbReference type="Proteomes" id="UP000011087"/>
    </source>
</evidence>
<dbReference type="Pfam" id="PF13520">
    <property type="entry name" value="AA_permease_2"/>
    <property type="match status" value="1"/>
</dbReference>
<dbReference type="EMBL" id="JH993062">
    <property type="protein sequence ID" value="EKX37193.1"/>
    <property type="molecule type" value="Genomic_DNA"/>
</dbReference>
<dbReference type="AlphaFoldDB" id="L1ILQ1"/>
<keyword evidence="4 5" id="KW-0472">Membrane</keyword>
<evidence type="ECO:0008006" key="9">
    <source>
        <dbReference type="Google" id="ProtNLM"/>
    </source>
</evidence>
<keyword evidence="2 5" id="KW-0812">Transmembrane</keyword>
<dbReference type="GO" id="GO:0016020">
    <property type="term" value="C:membrane"/>
    <property type="evidence" value="ECO:0007669"/>
    <property type="project" value="UniProtKB-SubCell"/>
</dbReference>